<sequence length="43" mass="4840">MMANRSGRGEDKPDGTKRSKSGTILNFVRCSDNLLEEEPPHEH</sequence>
<accession>A0A4P5NUH0</accession>
<dbReference type="Proteomes" id="UP000315095">
    <property type="component" value="Unassembled WGS sequence"/>
</dbReference>
<feature type="compositionally biased region" description="Basic and acidic residues" evidence="1">
    <location>
        <begin position="7"/>
        <end position="17"/>
    </location>
</feature>
<reference evidence="3" key="1">
    <citation type="submission" date="2017-01" db="EMBL/GenBank/DDBJ databases">
        <title>Komagataeibacter sp. MSKU9 whole genome sequencing project.</title>
        <authorList>
            <person name="Matsutani M."/>
            <person name="Naloka K."/>
            <person name="Theeragool G."/>
            <person name="Yakushi T."/>
            <person name="Matsushita K."/>
        </authorList>
    </citation>
    <scope>NUCLEOTIDE SEQUENCE [LARGE SCALE GENOMIC DNA]</scope>
    <source>
        <strain evidence="3">MSKU9</strain>
    </source>
</reference>
<feature type="region of interest" description="Disordered" evidence="1">
    <location>
        <begin position="1"/>
        <end position="25"/>
    </location>
</feature>
<evidence type="ECO:0000313" key="3">
    <source>
        <dbReference type="Proteomes" id="UP000315095"/>
    </source>
</evidence>
<evidence type="ECO:0000256" key="1">
    <source>
        <dbReference type="SAM" id="MobiDB-lite"/>
    </source>
</evidence>
<protein>
    <submittedName>
        <fullName evidence="2">Uncharacterized protein</fullName>
    </submittedName>
</protein>
<dbReference type="AlphaFoldDB" id="A0A4P5NUH0"/>
<keyword evidence="3" id="KW-1185">Reference proteome</keyword>
<evidence type="ECO:0000313" key="2">
    <source>
        <dbReference type="EMBL" id="GCE83521.1"/>
    </source>
</evidence>
<organism evidence="2 3">
    <name type="scientific">Komagataeibacter diospyri</name>
    <dbReference type="NCBI Taxonomy" id="1932662"/>
    <lineage>
        <taxon>Bacteria</taxon>
        <taxon>Pseudomonadati</taxon>
        <taxon>Pseudomonadota</taxon>
        <taxon>Alphaproteobacteria</taxon>
        <taxon>Acetobacterales</taxon>
        <taxon>Acetobacteraceae</taxon>
        <taxon>Komagataeibacter</taxon>
    </lineage>
</organism>
<name>A0A4P5NUH0_9PROT</name>
<comment type="caution">
    <text evidence="2">The sequence shown here is derived from an EMBL/GenBank/DDBJ whole genome shotgun (WGS) entry which is preliminary data.</text>
</comment>
<dbReference type="EMBL" id="BDLU01000034">
    <property type="protein sequence ID" value="GCE83521.1"/>
    <property type="molecule type" value="Genomic_DNA"/>
</dbReference>
<proteinExistence type="predicted"/>
<gene>
    <name evidence="2" type="ORF">MSKU9_1662</name>
</gene>